<comment type="caution">
    <text evidence="6">The sequence shown here is derived from an EMBL/GenBank/DDBJ whole genome shotgun (WGS) entry which is preliminary data.</text>
</comment>
<dbReference type="PANTHER" id="PTHR36510">
    <property type="entry name" value="GLUTAMATE--CYSTEINE LIGASE 2-RELATED"/>
    <property type="match status" value="1"/>
</dbReference>
<gene>
    <name evidence="6" type="ORF">AB0C36_26865</name>
</gene>
<dbReference type="NCBIfam" id="NF010041">
    <property type="entry name" value="PRK13517.1-1"/>
    <property type="match status" value="1"/>
</dbReference>
<dbReference type="Proteomes" id="UP001551482">
    <property type="component" value="Unassembled WGS sequence"/>
</dbReference>
<dbReference type="InterPro" id="IPR011793">
    <property type="entry name" value="YbdK"/>
</dbReference>
<organism evidence="6 7">
    <name type="scientific">Streptodolium elevatio</name>
    <dbReference type="NCBI Taxonomy" id="3157996"/>
    <lineage>
        <taxon>Bacteria</taxon>
        <taxon>Bacillati</taxon>
        <taxon>Actinomycetota</taxon>
        <taxon>Actinomycetes</taxon>
        <taxon>Kitasatosporales</taxon>
        <taxon>Streptomycetaceae</taxon>
        <taxon>Streptodolium</taxon>
    </lineage>
</organism>
<comment type="function">
    <text evidence="5">ATP-dependent carboxylate-amine ligase which exhibits weak glutamate--cysteine ligase activity.</text>
</comment>
<evidence type="ECO:0000256" key="3">
    <source>
        <dbReference type="ARBA" id="ARBA00022840"/>
    </source>
</evidence>
<dbReference type="HAMAP" id="MF_01609">
    <property type="entry name" value="Glu_cys_ligase_2"/>
    <property type="match status" value="1"/>
</dbReference>
<dbReference type="InterPro" id="IPR014746">
    <property type="entry name" value="Gln_synth/guanido_kin_cat_dom"/>
</dbReference>
<dbReference type="GO" id="GO:0004357">
    <property type="term" value="F:glutamate-cysteine ligase activity"/>
    <property type="evidence" value="ECO:0007669"/>
    <property type="project" value="UniProtKB-EC"/>
</dbReference>
<evidence type="ECO:0000256" key="2">
    <source>
        <dbReference type="ARBA" id="ARBA00022741"/>
    </source>
</evidence>
<accession>A0ABV3DMZ3</accession>
<evidence type="ECO:0000313" key="6">
    <source>
        <dbReference type="EMBL" id="MEU8137125.1"/>
    </source>
</evidence>
<keyword evidence="3 5" id="KW-0067">ATP-binding</keyword>
<evidence type="ECO:0000313" key="7">
    <source>
        <dbReference type="Proteomes" id="UP001551482"/>
    </source>
</evidence>
<dbReference type="SUPFAM" id="SSF55931">
    <property type="entry name" value="Glutamine synthetase/guanido kinase"/>
    <property type="match status" value="1"/>
</dbReference>
<keyword evidence="2 5" id="KW-0547">Nucleotide-binding</keyword>
<keyword evidence="7" id="KW-1185">Reference proteome</keyword>
<keyword evidence="1 5" id="KW-0436">Ligase</keyword>
<comment type="similarity">
    <text evidence="5">Belongs to the glutamate--cysteine ligase type 2 family. YbdK subfamily.</text>
</comment>
<evidence type="ECO:0000256" key="4">
    <source>
        <dbReference type="ARBA" id="ARBA00048819"/>
    </source>
</evidence>
<name>A0ABV3DMZ3_9ACTN</name>
<dbReference type="Pfam" id="PF04107">
    <property type="entry name" value="GCS2"/>
    <property type="match status" value="1"/>
</dbReference>
<evidence type="ECO:0000256" key="1">
    <source>
        <dbReference type="ARBA" id="ARBA00022598"/>
    </source>
</evidence>
<comment type="catalytic activity">
    <reaction evidence="4 5">
        <text>L-cysteine + L-glutamate + ATP = gamma-L-glutamyl-L-cysteine + ADP + phosphate + H(+)</text>
        <dbReference type="Rhea" id="RHEA:13285"/>
        <dbReference type="ChEBI" id="CHEBI:15378"/>
        <dbReference type="ChEBI" id="CHEBI:29985"/>
        <dbReference type="ChEBI" id="CHEBI:30616"/>
        <dbReference type="ChEBI" id="CHEBI:35235"/>
        <dbReference type="ChEBI" id="CHEBI:43474"/>
        <dbReference type="ChEBI" id="CHEBI:58173"/>
        <dbReference type="ChEBI" id="CHEBI:456216"/>
        <dbReference type="EC" id="6.3.2.2"/>
    </reaction>
</comment>
<reference evidence="6 7" key="1">
    <citation type="submission" date="2024-06" db="EMBL/GenBank/DDBJ databases">
        <title>The Natural Products Discovery Center: Release of the First 8490 Sequenced Strains for Exploring Actinobacteria Biosynthetic Diversity.</title>
        <authorList>
            <person name="Kalkreuter E."/>
            <person name="Kautsar S.A."/>
            <person name="Yang D."/>
            <person name="Bader C.D."/>
            <person name="Teijaro C.N."/>
            <person name="Fluegel L."/>
            <person name="Davis C.M."/>
            <person name="Simpson J.R."/>
            <person name="Lauterbach L."/>
            <person name="Steele A.D."/>
            <person name="Gui C."/>
            <person name="Meng S."/>
            <person name="Li G."/>
            <person name="Viehrig K."/>
            <person name="Ye F."/>
            <person name="Su P."/>
            <person name="Kiefer A.F."/>
            <person name="Nichols A."/>
            <person name="Cepeda A.J."/>
            <person name="Yan W."/>
            <person name="Fan B."/>
            <person name="Jiang Y."/>
            <person name="Adhikari A."/>
            <person name="Zheng C.-J."/>
            <person name="Schuster L."/>
            <person name="Cowan T.M."/>
            <person name="Smanski M.J."/>
            <person name="Chevrette M.G."/>
            <person name="De Carvalho L.P.S."/>
            <person name="Shen B."/>
        </authorList>
    </citation>
    <scope>NUCLEOTIDE SEQUENCE [LARGE SCALE GENOMIC DNA]</scope>
    <source>
        <strain evidence="6 7">NPDC048946</strain>
    </source>
</reference>
<evidence type="ECO:0000256" key="5">
    <source>
        <dbReference type="HAMAP-Rule" id="MF_01609"/>
    </source>
</evidence>
<dbReference type="Gene3D" id="3.30.590.20">
    <property type="match status" value="1"/>
</dbReference>
<dbReference type="PANTHER" id="PTHR36510:SF1">
    <property type="entry name" value="GLUTAMATE--CYSTEINE LIGASE 2-RELATED"/>
    <property type="match status" value="1"/>
</dbReference>
<dbReference type="EC" id="6.3.2.2" evidence="5"/>
<proteinExistence type="inferred from homology"/>
<dbReference type="NCBIfam" id="TIGR02050">
    <property type="entry name" value="gshA_cyan_rel"/>
    <property type="match status" value="1"/>
</dbReference>
<dbReference type="RefSeq" id="WP_358358557.1">
    <property type="nucleotide sequence ID" value="NZ_JBEZFP010000080.1"/>
</dbReference>
<dbReference type="InterPro" id="IPR006336">
    <property type="entry name" value="GCS2"/>
</dbReference>
<dbReference type="EMBL" id="JBEZFP010000080">
    <property type="protein sequence ID" value="MEU8137125.1"/>
    <property type="molecule type" value="Genomic_DNA"/>
</dbReference>
<protein>
    <recommendedName>
        <fullName evidence="5">Putative glutamate--cysteine ligase 2</fullName>
        <ecNumber evidence="5">6.3.2.2</ecNumber>
    </recommendedName>
    <alternativeName>
        <fullName evidence="5">Gamma-glutamylcysteine synthetase 2</fullName>
        <shortName evidence="5">GCS 2</shortName>
        <shortName evidence="5">Gamma-GCS 2</shortName>
    </alternativeName>
</protein>
<sequence>MLDESAPPWDATLGVEEEFLIADPVRLEPVAAVPDILHTLEGQAVAADLKPELLASQVEAATGVCGTLAALRAQLAQSRQVLAEAAGVHGAVVLSTGFAPDSPDGAAHEVSAGERYQKVGDLYQAVATDYSACGCHVHVGIGDRETAVAVVNHLRPWLPTLLALSANSPFAGGRDTGYASWRAVTQCRFPGFGVPPWFADLAAYEEALARRSDLGITVDSRMTFWCARPSEHVPTVEVRVADALATVDETVLQAGLVRALVVRAQLDLKAGREAQPGDPFVAEAAMWSAARYGLDGPGVDPLSERRVPADQLVDDLLAHVEDALTETGDRDEVFDLVAAVRSAGNGARRQRDAARAGGVRRAADLVTLRAEPGDTDGWLR</sequence>
<dbReference type="InterPro" id="IPR050141">
    <property type="entry name" value="GCL_type2/YbdK_subfam"/>
</dbReference>